<dbReference type="OrthoDB" id="6305173at2"/>
<dbReference type="PROSITE" id="PS50817">
    <property type="entry name" value="INTEIN_N_TER"/>
    <property type="match status" value="1"/>
</dbReference>
<keyword evidence="3" id="KW-1185">Reference proteome</keyword>
<evidence type="ECO:0000259" key="1">
    <source>
        <dbReference type="Pfam" id="PF13403"/>
    </source>
</evidence>
<gene>
    <name evidence="2" type="ORF">FEV53_18475</name>
</gene>
<dbReference type="AlphaFoldDB" id="A0A547PKM1"/>
<organism evidence="2 3">
    <name type="scientific">Palleronia caenipelagi</name>
    <dbReference type="NCBI Taxonomy" id="2489174"/>
    <lineage>
        <taxon>Bacteria</taxon>
        <taxon>Pseudomonadati</taxon>
        <taxon>Pseudomonadota</taxon>
        <taxon>Alphaproteobacteria</taxon>
        <taxon>Rhodobacterales</taxon>
        <taxon>Roseobacteraceae</taxon>
        <taxon>Palleronia</taxon>
    </lineage>
</organism>
<dbReference type="GO" id="GO:0016539">
    <property type="term" value="P:intein-mediated protein splicing"/>
    <property type="evidence" value="ECO:0007669"/>
    <property type="project" value="InterPro"/>
</dbReference>
<comment type="caution">
    <text evidence="2">The sequence shown here is derived from an EMBL/GenBank/DDBJ whole genome shotgun (WGS) entry which is preliminary data.</text>
</comment>
<dbReference type="Pfam" id="PF13403">
    <property type="entry name" value="Hint_2"/>
    <property type="match status" value="1"/>
</dbReference>
<dbReference type="InterPro" id="IPR036844">
    <property type="entry name" value="Hint_dom_sf"/>
</dbReference>
<dbReference type="InterPro" id="IPR028992">
    <property type="entry name" value="Hedgehog/Intein_dom"/>
</dbReference>
<feature type="domain" description="Hedgehog/Intein (Hint)" evidence="1">
    <location>
        <begin position="976"/>
        <end position="1113"/>
    </location>
</feature>
<name>A0A547PKM1_9RHOB</name>
<dbReference type="InterPro" id="IPR006141">
    <property type="entry name" value="Intein_N"/>
</dbReference>
<protein>
    <submittedName>
        <fullName evidence="2">Hint domain-containing protein</fullName>
    </submittedName>
</protein>
<proteinExistence type="predicted"/>
<dbReference type="RefSeq" id="WP_142836184.1">
    <property type="nucleotide sequence ID" value="NZ_VFSV01000066.1"/>
</dbReference>
<sequence length="1165" mass="122975">MSDILSTSQVNDTGTIGFQSPPVLLKLDDGRILHVWTDDGLGDTTSAFVYGRLQNPDGTWVDTQFQIGSASIDGTDGYDVPQLEVQQLSGGNVIVSFERANGDPAGTDTPIFTILDPSLTQADAGFEVATDVEIPSTVDIPFESPAQLTTLSDGRVIAVWSRNGLNDDTTMDLYARFINPDGTFSGGEFQVGTVAVDGTDAFDVPNFEVTEFGDLSGNIMVGLVRNGGETGGSEPVYSIIDSTGTPVVSDQEMQTVDPVGTEGPPKLLTLNDGRVLAVWKTNALADDGTNQLVGRIFNSDGTAGDQFNIGTLFVDGFDAQDVDNFDIAQSTNGNVMVAYVQATQEYGTDLPVFTMFNPSLAPTDPAFIVAEDQYINEFNTTSFEAAPKITALDNGGFFALWSRSVDDGNLVGRFFDPDGNPIDGEIDFSTQGTGWQAEGAGGFDIDNYDVVANTGYNVTVGWVGNDAGSVDGSGTTVLTATAEAGADALATTDPTPGLVNQDTVGFQSPPQSILLDDGRILHVWSNDGLSDGTTSLMQGRIQNADGTWATDQFQIGAASIDGTDGYDVPQFNVELFGDGKVAVTYLRANGDPAGTDTPILTILDTALASTDPGFEIVSDAEIPSTVDTNFESPAQLEELADGRIIAVWSRNGLSDDGTMDLYGRFINSDGTFTGTEFQIGTVAVDGTDGFDVPNFDVEQFTDGSGNIMVGLVQNGVEAGGSAPVYSVIDTTGAAVATDLQMQDVNPVGIEGPPKMVALPDGRIMAVWKTNALSDDGPATMEGRIFNSDGTPSTDQFTIGTIGVDGFDPQDVDIFDLAVSSDGNVMIAYSQTSAAPGSDLPIYSIINPSLAPTDPAFVVAQDQYVFEYDGAGFNGSPQITALDNGGYFIVASRNLDGGDLVGHYVDAAGNLVGGEINFSDISGGYQVEGLDGFDVENYEVVPLSGYNVVVSWVGNDASSVDGSGTSVLVSNATAAPVCFARETRIQTPDGWVQVEDLSVGDLVVTRDNGIKPIQWIGRRTVAAVGNFAPILFKAGTIGNTRDLRVSPQHRVLRSGWALEMLFGVDQALVPAKSMVDGKNVLILEGGEIEYYHIMFDQHEVICSEGAWTESFLPGPEAINSVDRAARQELLTLFPELMGTLRTGEFAWAPAQPLLTVKESQLLVGAD</sequence>
<evidence type="ECO:0000313" key="2">
    <source>
        <dbReference type="EMBL" id="TRD14702.1"/>
    </source>
</evidence>
<dbReference type="EMBL" id="VFSV01000066">
    <property type="protein sequence ID" value="TRD14702.1"/>
    <property type="molecule type" value="Genomic_DNA"/>
</dbReference>
<evidence type="ECO:0000313" key="3">
    <source>
        <dbReference type="Proteomes" id="UP000318590"/>
    </source>
</evidence>
<dbReference type="SUPFAM" id="SSF51294">
    <property type="entry name" value="Hedgehog/intein (Hint) domain"/>
    <property type="match status" value="1"/>
</dbReference>
<accession>A0A547PKM1</accession>
<reference evidence="2 3" key="1">
    <citation type="submission" date="2019-06" db="EMBL/GenBank/DDBJ databases">
        <title>Paenimaribius caenipelagi gen. nov., sp. nov., isolated from a tidal flat.</title>
        <authorList>
            <person name="Yoon J.-H."/>
        </authorList>
    </citation>
    <scope>NUCLEOTIDE SEQUENCE [LARGE SCALE GENOMIC DNA]</scope>
    <source>
        <strain evidence="2 3">JBTF-M29</strain>
    </source>
</reference>
<dbReference type="Proteomes" id="UP000318590">
    <property type="component" value="Unassembled WGS sequence"/>
</dbReference>
<dbReference type="Gene3D" id="2.170.16.10">
    <property type="entry name" value="Hedgehog/Intein (Hint) domain"/>
    <property type="match status" value="1"/>
</dbReference>